<dbReference type="SUPFAM" id="SSF50129">
    <property type="entry name" value="GroES-like"/>
    <property type="match status" value="1"/>
</dbReference>
<dbReference type="SMART" id="SM00829">
    <property type="entry name" value="PKS_ER"/>
    <property type="match status" value="1"/>
</dbReference>
<dbReference type="PROSITE" id="PS01162">
    <property type="entry name" value="QOR_ZETA_CRYSTAL"/>
    <property type="match status" value="1"/>
</dbReference>
<dbReference type="OrthoDB" id="3727682at2"/>
<dbReference type="InterPro" id="IPR036291">
    <property type="entry name" value="NAD(P)-bd_dom_sf"/>
</dbReference>
<accession>A0A401YMP6</accession>
<dbReference type="InterPro" id="IPR052585">
    <property type="entry name" value="Lipid_raft_assoc_Zn_ADH"/>
</dbReference>
<dbReference type="InterPro" id="IPR013154">
    <property type="entry name" value="ADH-like_N"/>
</dbReference>
<dbReference type="PANTHER" id="PTHR43482">
    <property type="entry name" value="PROTEIN AST1-RELATED"/>
    <property type="match status" value="1"/>
</dbReference>
<dbReference type="PANTHER" id="PTHR43482:SF1">
    <property type="entry name" value="PROTEIN AST1-RELATED"/>
    <property type="match status" value="1"/>
</dbReference>
<dbReference type="InterPro" id="IPR002364">
    <property type="entry name" value="Quin_OxRdtase/zeta-crystal_CS"/>
</dbReference>
<dbReference type="GO" id="GO:0016491">
    <property type="term" value="F:oxidoreductase activity"/>
    <property type="evidence" value="ECO:0007669"/>
    <property type="project" value="InterPro"/>
</dbReference>
<gene>
    <name evidence="2" type="ORF">EHYA_03566</name>
</gene>
<comment type="caution">
    <text evidence="2">The sequence shown here is derived from an EMBL/GenBank/DDBJ whole genome shotgun (WGS) entry which is preliminary data.</text>
</comment>
<dbReference type="Pfam" id="PF08240">
    <property type="entry name" value="ADH_N"/>
    <property type="match status" value="1"/>
</dbReference>
<dbReference type="AlphaFoldDB" id="A0A401YMP6"/>
<dbReference type="SUPFAM" id="SSF51735">
    <property type="entry name" value="NAD(P)-binding Rossmann-fold domains"/>
    <property type="match status" value="1"/>
</dbReference>
<dbReference type="InterPro" id="IPR020843">
    <property type="entry name" value="ER"/>
</dbReference>
<name>A0A401YMP6_9ACTN</name>
<feature type="domain" description="Enoyl reductase (ER)" evidence="1">
    <location>
        <begin position="11"/>
        <end position="307"/>
    </location>
</feature>
<evidence type="ECO:0000313" key="2">
    <source>
        <dbReference type="EMBL" id="GCD95882.1"/>
    </source>
</evidence>
<dbReference type="EMBL" id="BIFH01000019">
    <property type="protein sequence ID" value="GCD95882.1"/>
    <property type="molecule type" value="Genomic_DNA"/>
</dbReference>
<dbReference type="Proteomes" id="UP000286931">
    <property type="component" value="Unassembled WGS sequence"/>
</dbReference>
<dbReference type="InterPro" id="IPR013149">
    <property type="entry name" value="ADH-like_C"/>
</dbReference>
<keyword evidence="3" id="KW-1185">Reference proteome</keyword>
<dbReference type="InterPro" id="IPR011032">
    <property type="entry name" value="GroES-like_sf"/>
</dbReference>
<protein>
    <submittedName>
        <fullName evidence="2">NADPH:quinone reductase</fullName>
    </submittedName>
</protein>
<dbReference type="Gene3D" id="3.40.50.720">
    <property type="entry name" value="NAD(P)-binding Rossmann-like Domain"/>
    <property type="match status" value="1"/>
</dbReference>
<dbReference type="Gene3D" id="3.90.180.10">
    <property type="entry name" value="Medium-chain alcohol dehydrogenases, catalytic domain"/>
    <property type="match status" value="1"/>
</dbReference>
<dbReference type="CDD" id="cd05289">
    <property type="entry name" value="MDR_like_2"/>
    <property type="match status" value="1"/>
</dbReference>
<dbReference type="GO" id="GO:0008270">
    <property type="term" value="F:zinc ion binding"/>
    <property type="evidence" value="ECO:0007669"/>
    <property type="project" value="InterPro"/>
</dbReference>
<sequence>MSRAVVYETFGGPEVLEVREVAEPHAGPGQIRVRVTAAGLNPMDWGIAAQPEVAARFGVTVPSGFGYDFAGVVDEVDTRATGFAVGDRVHGGALGRAVADFVVVTTPTEAAEPLWHTPEGIGDEVAATLPVAGMSAAAALAVVEPRSGDTVLVGGAAGGVGVFAIQLARLTGARVIGTAAQSTFEFLRRFGVEPVAYGPGLAERVRALAPEGVTAATDLFGVETAEAALALGVPPERISTIAAGPNPPGGVRATGGFDADPNAMARITDAILAGAVTVPIAETFPIERIRDAVALQAGRHVHGKIVITPGPRLR</sequence>
<reference evidence="2 3" key="1">
    <citation type="submission" date="2018-12" db="EMBL/GenBank/DDBJ databases">
        <title>Draft genome sequence of Embleya hyalina NBRC 13850T.</title>
        <authorList>
            <person name="Komaki H."/>
            <person name="Hosoyama A."/>
            <person name="Kimura A."/>
            <person name="Ichikawa N."/>
            <person name="Tamura T."/>
        </authorList>
    </citation>
    <scope>NUCLEOTIDE SEQUENCE [LARGE SCALE GENOMIC DNA]</scope>
    <source>
        <strain evidence="2 3">NBRC 13850</strain>
    </source>
</reference>
<organism evidence="2 3">
    <name type="scientific">Embleya hyalina</name>
    <dbReference type="NCBI Taxonomy" id="516124"/>
    <lineage>
        <taxon>Bacteria</taxon>
        <taxon>Bacillati</taxon>
        <taxon>Actinomycetota</taxon>
        <taxon>Actinomycetes</taxon>
        <taxon>Kitasatosporales</taxon>
        <taxon>Streptomycetaceae</taxon>
        <taxon>Embleya</taxon>
    </lineage>
</organism>
<evidence type="ECO:0000313" key="3">
    <source>
        <dbReference type="Proteomes" id="UP000286931"/>
    </source>
</evidence>
<proteinExistence type="predicted"/>
<dbReference type="RefSeq" id="WP_126637985.1">
    <property type="nucleotide sequence ID" value="NZ_BIFH01000019.1"/>
</dbReference>
<evidence type="ECO:0000259" key="1">
    <source>
        <dbReference type="SMART" id="SM00829"/>
    </source>
</evidence>
<dbReference type="Pfam" id="PF00107">
    <property type="entry name" value="ADH_zinc_N"/>
    <property type="match status" value="1"/>
</dbReference>